<organism evidence="1 2">
    <name type="scientific">Neophaeococcomyces mojaviensis</name>
    <dbReference type="NCBI Taxonomy" id="3383035"/>
    <lineage>
        <taxon>Eukaryota</taxon>
        <taxon>Fungi</taxon>
        <taxon>Dikarya</taxon>
        <taxon>Ascomycota</taxon>
        <taxon>Pezizomycotina</taxon>
        <taxon>Eurotiomycetes</taxon>
        <taxon>Chaetothyriomycetidae</taxon>
        <taxon>Chaetothyriales</taxon>
        <taxon>Chaetothyriales incertae sedis</taxon>
        <taxon>Neophaeococcomyces</taxon>
    </lineage>
</organism>
<comment type="caution">
    <text evidence="1">The sequence shown here is derived from an EMBL/GenBank/DDBJ whole genome shotgun (WGS) entry which is preliminary data.</text>
</comment>
<sequence>MAAKVFLTGASGYVGGEALYQIAKNFSQHQLKCLVRDGQKAAAISKLYPNVEIVQGDLDDSSLIEQKARDADVVFHLASTKHESSSKAIAAGLSHANRKSPGYWVQISGASMFGTPEIKANRYGESTDKVFDDVKDVKEILEVIKSNPARVVDNLVLSQDSAKVKTALIPGPMIYGKGHGPINSRSIQGPELARYALENGRLYMVGKGEAVWSNVHIHDLGNLFTLLLEAALEKKEGLWNEEGIFLPENGSMSFGDISRQILKAAVDQKLISSEEVESLQPDKVNQIMPHGAVLLGTNAKLKSSRARRDLDWKPSGPSLAEDIPGMVQDEAERLKQR</sequence>
<protein>
    <submittedName>
        <fullName evidence="1">Uncharacterized protein</fullName>
    </submittedName>
</protein>
<accession>A0ACC3AA12</accession>
<proteinExistence type="predicted"/>
<gene>
    <name evidence="1" type="ORF">H2198_004098</name>
</gene>
<evidence type="ECO:0000313" key="1">
    <source>
        <dbReference type="EMBL" id="KAJ9657791.1"/>
    </source>
</evidence>
<name>A0ACC3AA12_9EURO</name>
<dbReference type="Proteomes" id="UP001172386">
    <property type="component" value="Unassembled WGS sequence"/>
</dbReference>
<dbReference type="EMBL" id="JAPDRQ010000059">
    <property type="protein sequence ID" value="KAJ9657791.1"/>
    <property type="molecule type" value="Genomic_DNA"/>
</dbReference>
<keyword evidence="2" id="KW-1185">Reference proteome</keyword>
<evidence type="ECO:0000313" key="2">
    <source>
        <dbReference type="Proteomes" id="UP001172386"/>
    </source>
</evidence>
<reference evidence="1" key="1">
    <citation type="submission" date="2022-10" db="EMBL/GenBank/DDBJ databases">
        <title>Culturing micro-colonial fungi from biological soil crusts in the Mojave desert and describing Neophaeococcomyces mojavensis, and introducing the new genera and species Taxawa tesnikishii.</title>
        <authorList>
            <person name="Kurbessoian T."/>
            <person name="Stajich J.E."/>
        </authorList>
    </citation>
    <scope>NUCLEOTIDE SEQUENCE</scope>
    <source>
        <strain evidence="1">JES_112</strain>
    </source>
</reference>